<sequence>MLPLLCWHGFLVGSVCPFNCTSYSEICYSLHTTHCNCILCNYYAEKGLIRSKYTFLVVRSTIKADLQPYLLDLIAQSTTN</sequence>
<protein>
    <recommendedName>
        <fullName evidence="3">Secreted protein</fullName>
    </recommendedName>
</protein>
<reference evidence="1" key="1">
    <citation type="submission" date="2022-01" db="EMBL/GenBank/DDBJ databases">
        <authorList>
            <person name="Criscuolo A."/>
        </authorList>
    </citation>
    <scope>NUCLEOTIDE SEQUENCE</scope>
    <source>
        <strain evidence="1">CIP111892</strain>
    </source>
</reference>
<organism evidence="1 2">
    <name type="scientific">Paenibacillus auburnensis</name>
    <dbReference type="NCBI Taxonomy" id="2905649"/>
    <lineage>
        <taxon>Bacteria</taxon>
        <taxon>Bacillati</taxon>
        <taxon>Bacillota</taxon>
        <taxon>Bacilli</taxon>
        <taxon>Bacillales</taxon>
        <taxon>Paenibacillaceae</taxon>
        <taxon>Paenibacillus</taxon>
    </lineage>
</organism>
<gene>
    <name evidence="1" type="ORF">PAECIP111892_03564</name>
</gene>
<dbReference type="Proteomes" id="UP000838324">
    <property type="component" value="Unassembled WGS sequence"/>
</dbReference>
<evidence type="ECO:0000313" key="1">
    <source>
        <dbReference type="EMBL" id="CAH1211413.1"/>
    </source>
</evidence>
<dbReference type="EMBL" id="CAKMMG010000005">
    <property type="protein sequence ID" value="CAH1211413.1"/>
    <property type="molecule type" value="Genomic_DNA"/>
</dbReference>
<comment type="caution">
    <text evidence="1">The sequence shown here is derived from an EMBL/GenBank/DDBJ whole genome shotgun (WGS) entry which is preliminary data.</text>
</comment>
<keyword evidence="2" id="KW-1185">Reference proteome</keyword>
<accession>A0ABM9CFF1</accession>
<name>A0ABM9CFF1_9BACL</name>
<evidence type="ECO:0000313" key="2">
    <source>
        <dbReference type="Proteomes" id="UP000838324"/>
    </source>
</evidence>
<evidence type="ECO:0008006" key="3">
    <source>
        <dbReference type="Google" id="ProtNLM"/>
    </source>
</evidence>
<proteinExistence type="predicted"/>